<dbReference type="RefSeq" id="WP_408077952.1">
    <property type="nucleotide sequence ID" value="NZ_JBELQC010000001.1"/>
</dbReference>
<feature type="transmembrane region" description="Helical" evidence="3">
    <location>
        <begin position="368"/>
        <end position="391"/>
    </location>
</feature>
<dbReference type="EC" id="2.7.7.65" evidence="1"/>
<feature type="transmembrane region" description="Helical" evidence="3">
    <location>
        <begin position="20"/>
        <end position="38"/>
    </location>
</feature>
<dbReference type="SMART" id="SM00304">
    <property type="entry name" value="HAMP"/>
    <property type="match status" value="1"/>
</dbReference>
<dbReference type="Gene3D" id="3.30.70.270">
    <property type="match status" value="1"/>
</dbReference>
<evidence type="ECO:0000256" key="1">
    <source>
        <dbReference type="ARBA" id="ARBA00012528"/>
    </source>
</evidence>
<dbReference type="Proteomes" id="UP001629244">
    <property type="component" value="Unassembled WGS sequence"/>
</dbReference>
<dbReference type="CDD" id="cd06225">
    <property type="entry name" value="HAMP"/>
    <property type="match status" value="1"/>
</dbReference>
<dbReference type="NCBIfam" id="TIGR00254">
    <property type="entry name" value="GGDEF"/>
    <property type="match status" value="1"/>
</dbReference>
<name>A0ABW8YL88_9SPHN</name>
<keyword evidence="3" id="KW-0812">Transmembrane</keyword>
<gene>
    <name evidence="6" type="ORF">ABS767_08685</name>
</gene>
<dbReference type="PANTHER" id="PTHR45138">
    <property type="entry name" value="REGULATORY COMPONENTS OF SENSORY TRANSDUCTION SYSTEM"/>
    <property type="match status" value="1"/>
</dbReference>
<dbReference type="Pfam" id="PF00990">
    <property type="entry name" value="GGDEF"/>
    <property type="match status" value="1"/>
</dbReference>
<sequence length="647" mass="71407">MLDRLATYFRDMSITTRTAIMLSALIGLIFAVSGLIAYQDSEQRTREAGLATLDHYARQVARHQEERFSRIRKTHVHATELFRAQFALGAPVTGPGAFDAMFPRDRRGGRRSAPALYDGGSTPLGYMRGVGAFIAHEPDGAERRRLMAATGIVHALGEGVRSDLESLYYFTPDNSLVIFAADRPDRLRFYRRDAPSSLDFQQQEFATIATPRANPGRTMRCTALRHIMHDRSGGTWTTGCMTPVDIGGRHVGTWGTSVLLDTLIEPGEFSDVPRAGVILISHEGRLIHHPDYTKQRRVGPEAMLDLTTTRDPRLAALWAFVQAQRDGRFLGEAPTLDSFVAMRTIDTPGWYALVVQDEAVMRSESYRLILRVTLTAIACLVLQALTILLLLRRQVGTPLRRLIARTRALTRRVPPARHVDVERIAVRDEVTQLTHDFDVMAERIGSAQSELERRVAGRTEALHRANQQLKLNATRDSLTGIPNHRTFGAEVEARMASRNPEGHYLILFDIDHFHRINADHGEGTGDRALTRVANGIASLLREGDLYGRVGGDEFAAFIRAACPAEAMNVAERVRVGLFGLETPGRYGEMIRLNASVGVTGAAPGDSFDAVLARAGIALDRAKRGGRDRATYHAARASQPAGRLNATA</sequence>
<evidence type="ECO:0000256" key="2">
    <source>
        <dbReference type="ARBA" id="ARBA00034247"/>
    </source>
</evidence>
<protein>
    <recommendedName>
        <fullName evidence="1">diguanylate cyclase</fullName>
        <ecNumber evidence="1">2.7.7.65</ecNumber>
    </recommendedName>
</protein>
<keyword evidence="6" id="KW-0548">Nucleotidyltransferase</keyword>
<feature type="domain" description="HAMP" evidence="4">
    <location>
        <begin position="393"/>
        <end position="449"/>
    </location>
</feature>
<dbReference type="CDD" id="cd01949">
    <property type="entry name" value="GGDEF"/>
    <property type="match status" value="1"/>
</dbReference>
<evidence type="ECO:0000259" key="5">
    <source>
        <dbReference type="PROSITE" id="PS50887"/>
    </source>
</evidence>
<dbReference type="PROSITE" id="PS50885">
    <property type="entry name" value="HAMP"/>
    <property type="match status" value="1"/>
</dbReference>
<keyword evidence="3" id="KW-1133">Transmembrane helix</keyword>
<dbReference type="InterPro" id="IPR029787">
    <property type="entry name" value="Nucleotide_cyclase"/>
</dbReference>
<proteinExistence type="predicted"/>
<dbReference type="InterPro" id="IPR050469">
    <property type="entry name" value="Diguanylate_Cyclase"/>
</dbReference>
<dbReference type="SUPFAM" id="SSF55073">
    <property type="entry name" value="Nucleotide cyclase"/>
    <property type="match status" value="1"/>
</dbReference>
<dbReference type="SMART" id="SM00267">
    <property type="entry name" value="GGDEF"/>
    <property type="match status" value="1"/>
</dbReference>
<feature type="domain" description="GGDEF" evidence="5">
    <location>
        <begin position="501"/>
        <end position="634"/>
    </location>
</feature>
<dbReference type="InterPro" id="IPR043128">
    <property type="entry name" value="Rev_trsase/Diguanyl_cyclase"/>
</dbReference>
<evidence type="ECO:0000259" key="4">
    <source>
        <dbReference type="PROSITE" id="PS50885"/>
    </source>
</evidence>
<accession>A0ABW8YL88</accession>
<evidence type="ECO:0000256" key="3">
    <source>
        <dbReference type="SAM" id="Phobius"/>
    </source>
</evidence>
<dbReference type="GO" id="GO:0052621">
    <property type="term" value="F:diguanylate cyclase activity"/>
    <property type="evidence" value="ECO:0007669"/>
    <property type="project" value="UniProtKB-EC"/>
</dbReference>
<dbReference type="PROSITE" id="PS50887">
    <property type="entry name" value="GGDEF"/>
    <property type="match status" value="1"/>
</dbReference>
<comment type="caution">
    <text evidence="6">The sequence shown here is derived from an EMBL/GenBank/DDBJ whole genome shotgun (WGS) entry which is preliminary data.</text>
</comment>
<keyword evidence="3" id="KW-0472">Membrane</keyword>
<dbReference type="EMBL" id="JBELQC010000001">
    <property type="protein sequence ID" value="MFL9841034.1"/>
    <property type="molecule type" value="Genomic_DNA"/>
</dbReference>
<evidence type="ECO:0000313" key="7">
    <source>
        <dbReference type="Proteomes" id="UP001629244"/>
    </source>
</evidence>
<dbReference type="InterPro" id="IPR000160">
    <property type="entry name" value="GGDEF_dom"/>
</dbReference>
<keyword evidence="7" id="KW-1185">Reference proteome</keyword>
<keyword evidence="6" id="KW-0808">Transferase</keyword>
<dbReference type="PANTHER" id="PTHR45138:SF9">
    <property type="entry name" value="DIGUANYLATE CYCLASE DGCM-RELATED"/>
    <property type="match status" value="1"/>
</dbReference>
<evidence type="ECO:0000313" key="6">
    <source>
        <dbReference type="EMBL" id="MFL9841034.1"/>
    </source>
</evidence>
<organism evidence="6 7">
    <name type="scientific">Sphingomonas plantiphila</name>
    <dbReference type="NCBI Taxonomy" id="3163295"/>
    <lineage>
        <taxon>Bacteria</taxon>
        <taxon>Pseudomonadati</taxon>
        <taxon>Pseudomonadota</taxon>
        <taxon>Alphaproteobacteria</taxon>
        <taxon>Sphingomonadales</taxon>
        <taxon>Sphingomonadaceae</taxon>
        <taxon>Sphingomonas</taxon>
    </lineage>
</organism>
<comment type="catalytic activity">
    <reaction evidence="2">
        <text>2 GTP = 3',3'-c-di-GMP + 2 diphosphate</text>
        <dbReference type="Rhea" id="RHEA:24898"/>
        <dbReference type="ChEBI" id="CHEBI:33019"/>
        <dbReference type="ChEBI" id="CHEBI:37565"/>
        <dbReference type="ChEBI" id="CHEBI:58805"/>
        <dbReference type="EC" id="2.7.7.65"/>
    </reaction>
</comment>
<reference evidence="6 7" key="1">
    <citation type="submission" date="2024-06" db="EMBL/GenBank/DDBJ databases">
        <authorList>
            <person name="Kaempfer P."/>
            <person name="Viver T."/>
        </authorList>
    </citation>
    <scope>NUCLEOTIDE SEQUENCE [LARGE SCALE GENOMIC DNA]</scope>
    <source>
        <strain evidence="6 7">ST-64</strain>
    </source>
</reference>
<dbReference type="InterPro" id="IPR003660">
    <property type="entry name" value="HAMP_dom"/>
</dbReference>
<dbReference type="Gene3D" id="6.10.340.10">
    <property type="match status" value="1"/>
</dbReference>
<dbReference type="CDD" id="cd18774">
    <property type="entry name" value="PDC2_HK_sensor"/>
    <property type="match status" value="1"/>
</dbReference>